<dbReference type="OrthoDB" id="4027847at2759"/>
<gene>
    <name evidence="1" type="ordered locus">DEHA2C15510g</name>
</gene>
<protein>
    <submittedName>
        <fullName evidence="1">DEHA2C15510p</fullName>
    </submittedName>
</protein>
<name>Q6BTW0_DEBHA</name>
<dbReference type="GeneID" id="2900754"/>
<dbReference type="KEGG" id="dha:DEHA2C15510g"/>
<accession>Q6BTW0</accession>
<keyword evidence="2" id="KW-1185">Reference proteome</keyword>
<dbReference type="HOGENOM" id="CLU_796997_0_0_1"/>
<sequence length="348" mass="41884">MVFNFRIYVLDANDNIYDPEFDSFGEGVAEYVQVGDMDEVKEDLLNRRFKYRGIMDYAILRGPFMYEIHNYEFAFDAFYVEDCEYPVDIISNHNGKGSFLDNIKKAGWVNNESNGKFDTLRIFTYNGQRLSIEHPQIKYIDVSNEEDIKHNLLYRGLELNTYIILDEDIKIKDKSMGYKSHKLITEKEIEDRWEDIIADRYDVEDKTIIVFTIDTKFADHNNFKSVPVSNVEEMKETFKKLYREAEDPYTFQRGYCYLVIPDEEIRLYNAYKYRYDWMEVDTIQNMGFSEYHDLFREMSRYHVVMHDNKIRIFDGFDYVTVDEYKGLKYYQIKDLFREHRHGNNATLR</sequence>
<dbReference type="Proteomes" id="UP000000599">
    <property type="component" value="Chromosome C"/>
</dbReference>
<dbReference type="AlphaFoldDB" id="Q6BTW0"/>
<dbReference type="VEuPathDB" id="FungiDB:DEHA2C15510g"/>
<dbReference type="EMBL" id="CR382135">
    <property type="protein sequence ID" value="CAG86441.2"/>
    <property type="molecule type" value="Genomic_DNA"/>
</dbReference>
<proteinExistence type="predicted"/>
<dbReference type="RefSeq" id="XP_458359.2">
    <property type="nucleotide sequence ID" value="XM_458359.1"/>
</dbReference>
<reference evidence="1 2" key="1">
    <citation type="journal article" date="2004" name="Nature">
        <title>Genome evolution in yeasts.</title>
        <authorList>
            <consortium name="Genolevures"/>
            <person name="Dujon B."/>
            <person name="Sherman D."/>
            <person name="Fischer G."/>
            <person name="Durrens P."/>
            <person name="Casaregola S."/>
            <person name="Lafontaine I."/>
            <person name="de Montigny J."/>
            <person name="Marck C."/>
            <person name="Neuveglise C."/>
            <person name="Talla E."/>
            <person name="Goffard N."/>
            <person name="Frangeul L."/>
            <person name="Aigle M."/>
            <person name="Anthouard V."/>
            <person name="Babour A."/>
            <person name="Barbe V."/>
            <person name="Barnay S."/>
            <person name="Blanchin S."/>
            <person name="Beckerich J.M."/>
            <person name="Beyne E."/>
            <person name="Bleykasten C."/>
            <person name="Boisrame A."/>
            <person name="Boyer J."/>
            <person name="Cattolico L."/>
            <person name="Confanioleri F."/>
            <person name="de Daruvar A."/>
            <person name="Despons L."/>
            <person name="Fabre E."/>
            <person name="Fairhead C."/>
            <person name="Ferry-Dumazet H."/>
            <person name="Groppi A."/>
            <person name="Hantraye F."/>
            <person name="Hennequin C."/>
            <person name="Jauniaux N."/>
            <person name="Joyet P."/>
            <person name="Kachouri R."/>
            <person name="Kerrest A."/>
            <person name="Koszul R."/>
            <person name="Lemaire M."/>
            <person name="Lesur I."/>
            <person name="Ma L."/>
            <person name="Muller H."/>
            <person name="Nicaud J.M."/>
            <person name="Nikolski M."/>
            <person name="Oztas S."/>
            <person name="Ozier-Kalogeropoulos O."/>
            <person name="Pellenz S."/>
            <person name="Potier S."/>
            <person name="Richard G.F."/>
            <person name="Straub M.L."/>
            <person name="Suleau A."/>
            <person name="Swennene D."/>
            <person name="Tekaia F."/>
            <person name="Wesolowski-Louvel M."/>
            <person name="Westhof E."/>
            <person name="Wirth B."/>
            <person name="Zeniou-Meyer M."/>
            <person name="Zivanovic I."/>
            <person name="Bolotin-Fukuhara M."/>
            <person name="Thierry A."/>
            <person name="Bouchier C."/>
            <person name="Caudron B."/>
            <person name="Scarpelli C."/>
            <person name="Gaillardin C."/>
            <person name="Weissenbach J."/>
            <person name="Wincker P."/>
            <person name="Souciet J.L."/>
        </authorList>
    </citation>
    <scope>NUCLEOTIDE SEQUENCE [LARGE SCALE GENOMIC DNA]</scope>
    <source>
        <strain evidence="2">ATCC 36239 / CBS 767 / BCRC 21394 / JCM 1990 / NBRC 0083 / IGC 2968</strain>
    </source>
</reference>
<organism evidence="1 2">
    <name type="scientific">Debaryomyces hansenii (strain ATCC 36239 / CBS 767 / BCRC 21394 / JCM 1990 / NBRC 0083 / IGC 2968)</name>
    <name type="common">Yeast</name>
    <name type="synonym">Torulaspora hansenii</name>
    <dbReference type="NCBI Taxonomy" id="284592"/>
    <lineage>
        <taxon>Eukaryota</taxon>
        <taxon>Fungi</taxon>
        <taxon>Dikarya</taxon>
        <taxon>Ascomycota</taxon>
        <taxon>Saccharomycotina</taxon>
        <taxon>Pichiomycetes</taxon>
        <taxon>Debaryomycetaceae</taxon>
        <taxon>Debaryomyces</taxon>
    </lineage>
</organism>
<evidence type="ECO:0000313" key="1">
    <source>
        <dbReference type="EMBL" id="CAG86441.2"/>
    </source>
</evidence>
<dbReference type="InParanoid" id="Q6BTW0"/>
<evidence type="ECO:0000313" key="2">
    <source>
        <dbReference type="Proteomes" id="UP000000599"/>
    </source>
</evidence>